<keyword evidence="2 4" id="KW-0238">DNA-binding</keyword>
<evidence type="ECO:0000259" key="5">
    <source>
        <dbReference type="PROSITE" id="PS50977"/>
    </source>
</evidence>
<dbReference type="PANTHER" id="PTHR30055:SF151">
    <property type="entry name" value="TRANSCRIPTIONAL REGULATORY PROTEIN"/>
    <property type="match status" value="1"/>
</dbReference>
<dbReference type="PROSITE" id="PS50977">
    <property type="entry name" value="HTH_TETR_2"/>
    <property type="match status" value="1"/>
</dbReference>
<keyword evidence="3" id="KW-0804">Transcription</keyword>
<accession>A0ABW4GWR5</accession>
<feature type="domain" description="HTH tetR-type" evidence="5">
    <location>
        <begin position="2"/>
        <end position="62"/>
    </location>
</feature>
<comment type="caution">
    <text evidence="6">The sequence shown here is derived from an EMBL/GenBank/DDBJ whole genome shotgun (WGS) entry which is preliminary data.</text>
</comment>
<evidence type="ECO:0000256" key="4">
    <source>
        <dbReference type="PROSITE-ProRule" id="PRU00335"/>
    </source>
</evidence>
<evidence type="ECO:0000313" key="6">
    <source>
        <dbReference type="EMBL" id="MFD1546776.1"/>
    </source>
</evidence>
<proteinExistence type="predicted"/>
<name>A0ABW4GWR5_9ACTN</name>
<evidence type="ECO:0000313" key="7">
    <source>
        <dbReference type="Proteomes" id="UP001597097"/>
    </source>
</evidence>
<dbReference type="InterPro" id="IPR001647">
    <property type="entry name" value="HTH_TetR"/>
</dbReference>
<dbReference type="Pfam" id="PF02909">
    <property type="entry name" value="TetR_C_1"/>
    <property type="match status" value="1"/>
</dbReference>
<dbReference type="Pfam" id="PF00440">
    <property type="entry name" value="TetR_N"/>
    <property type="match status" value="1"/>
</dbReference>
<dbReference type="PANTHER" id="PTHR30055">
    <property type="entry name" value="HTH-TYPE TRANSCRIPTIONAL REGULATOR RUTR"/>
    <property type="match status" value="1"/>
</dbReference>
<dbReference type="PROSITE" id="PS01081">
    <property type="entry name" value="HTH_TETR_1"/>
    <property type="match status" value="1"/>
</dbReference>
<keyword evidence="1" id="KW-0805">Transcription regulation</keyword>
<dbReference type="InterPro" id="IPR004111">
    <property type="entry name" value="Repressor_TetR_C"/>
</dbReference>
<dbReference type="Proteomes" id="UP001597097">
    <property type="component" value="Unassembled WGS sequence"/>
</dbReference>
<dbReference type="RefSeq" id="WP_219538588.1">
    <property type="nucleotide sequence ID" value="NZ_JAHKRM010000049.1"/>
</dbReference>
<reference evidence="7" key="1">
    <citation type="journal article" date="2019" name="Int. J. Syst. Evol. Microbiol.">
        <title>The Global Catalogue of Microorganisms (GCM) 10K type strain sequencing project: providing services to taxonomists for standard genome sequencing and annotation.</title>
        <authorList>
            <consortium name="The Broad Institute Genomics Platform"/>
            <consortium name="The Broad Institute Genome Sequencing Center for Infectious Disease"/>
            <person name="Wu L."/>
            <person name="Ma J."/>
        </authorList>
    </citation>
    <scope>NUCLEOTIDE SEQUENCE [LARGE SCALE GENOMIC DNA]</scope>
    <source>
        <strain evidence="7">CGMCC 1.15399</strain>
    </source>
</reference>
<evidence type="ECO:0000256" key="3">
    <source>
        <dbReference type="ARBA" id="ARBA00023163"/>
    </source>
</evidence>
<gene>
    <name evidence="6" type="ORF">ACFSJ0_57740</name>
</gene>
<sequence>MKLTQERIVDAGMATFAEVGYHGLSMRQVAVRLDATAGSLYYHVKSKNDLLAMMADRVCLQAYDAATAAMEALPPESTWREEVEVQAATLRRSLHEHPGGAILLADSPKMLSTGGLSLMERLLRTLLDAGVPRPHLVTAADTLLSHITGFALQEQSESQAPAITPERYADLRTRFPLTFEEAPRHGQDEKFHRSIHLLCTAIETLITHEPEPPP</sequence>
<feature type="DNA-binding region" description="H-T-H motif" evidence="4">
    <location>
        <begin position="25"/>
        <end position="44"/>
    </location>
</feature>
<dbReference type="InterPro" id="IPR050109">
    <property type="entry name" value="HTH-type_TetR-like_transc_reg"/>
</dbReference>
<keyword evidence="7" id="KW-1185">Reference proteome</keyword>
<evidence type="ECO:0000256" key="1">
    <source>
        <dbReference type="ARBA" id="ARBA00023015"/>
    </source>
</evidence>
<dbReference type="EMBL" id="JBHUCM010000069">
    <property type="protein sequence ID" value="MFD1546776.1"/>
    <property type="molecule type" value="Genomic_DNA"/>
</dbReference>
<protein>
    <submittedName>
        <fullName evidence="6">TetR/AcrR family transcriptional regulator</fullName>
    </submittedName>
</protein>
<dbReference type="InterPro" id="IPR023772">
    <property type="entry name" value="DNA-bd_HTH_TetR-type_CS"/>
</dbReference>
<evidence type="ECO:0000256" key="2">
    <source>
        <dbReference type="ARBA" id="ARBA00023125"/>
    </source>
</evidence>
<organism evidence="6 7">
    <name type="scientific">Nonomuraea guangzhouensis</name>
    <dbReference type="NCBI Taxonomy" id="1291555"/>
    <lineage>
        <taxon>Bacteria</taxon>
        <taxon>Bacillati</taxon>
        <taxon>Actinomycetota</taxon>
        <taxon>Actinomycetes</taxon>
        <taxon>Streptosporangiales</taxon>
        <taxon>Streptosporangiaceae</taxon>
        <taxon>Nonomuraea</taxon>
    </lineage>
</organism>